<feature type="region of interest" description="Disordered" evidence="1">
    <location>
        <begin position="146"/>
        <end position="208"/>
    </location>
</feature>
<dbReference type="OrthoDB" id="266970at2759"/>
<protein>
    <submittedName>
        <fullName evidence="2">Uncharacterized protein</fullName>
    </submittedName>
</protein>
<feature type="region of interest" description="Disordered" evidence="1">
    <location>
        <begin position="51"/>
        <end position="86"/>
    </location>
</feature>
<dbReference type="GeneID" id="94293014"/>
<name>A0A836LGJ9_9TRYP</name>
<accession>A0A836LGJ9</accession>
<dbReference type="Proteomes" id="UP000674318">
    <property type="component" value="Unassembled WGS sequence"/>
</dbReference>
<gene>
    <name evidence="2" type="ORF">JKF63_06992</name>
</gene>
<evidence type="ECO:0000313" key="3">
    <source>
        <dbReference type="Proteomes" id="UP000674318"/>
    </source>
</evidence>
<proteinExistence type="predicted"/>
<feature type="compositionally biased region" description="Low complexity" evidence="1">
    <location>
        <begin position="146"/>
        <end position="159"/>
    </location>
</feature>
<evidence type="ECO:0000313" key="2">
    <source>
        <dbReference type="EMBL" id="KAG5510097.1"/>
    </source>
</evidence>
<comment type="caution">
    <text evidence="2">The sequence shown here is derived from an EMBL/GenBank/DDBJ whole genome shotgun (WGS) entry which is preliminary data.</text>
</comment>
<dbReference type="RefSeq" id="XP_067758946.1">
    <property type="nucleotide sequence ID" value="XM_067902937.1"/>
</dbReference>
<reference evidence="2 3" key="1">
    <citation type="submission" date="2021-02" db="EMBL/GenBank/DDBJ databases">
        <title>Porcisia hertigi Genome sequencing and assembly.</title>
        <authorList>
            <person name="Almutairi H."/>
            <person name="Gatherer D."/>
        </authorList>
    </citation>
    <scope>NUCLEOTIDE SEQUENCE [LARGE SCALE GENOMIC DNA]</scope>
    <source>
        <strain evidence="2 3">C119</strain>
    </source>
</reference>
<evidence type="ECO:0000256" key="1">
    <source>
        <dbReference type="SAM" id="MobiDB-lite"/>
    </source>
</evidence>
<dbReference type="EMBL" id="JAFJZO010000011">
    <property type="protein sequence ID" value="KAG5510097.1"/>
    <property type="molecule type" value="Genomic_DNA"/>
</dbReference>
<sequence>MTALVLCDGTEGCLRSIEVACASHVNSASPASPQEASVVLAHVWNAKESSTGAANANNSAVDRDAPGRSAGDTKAAAAPSASAGGHVSRTMCCADVLTTTLRHIHTNKYLKNKLHYVVETACASALCASEGAGCSAVADATAAPAGSAAAPPAAHGKAGQTQRRTSSSAHRHAGLRPVEKQAGTAVGAPAGDGGADNGTAREKQEAAVCVPENEERALVIAKYAAARAAHHHAAAILLGVGQRQDGKVCTVGAVAKRVLFDLRGAYPLYYVKKDGAKWRPGLATAAATAAATPLRFTIVVPVPTDTECEPAVVAKMGAGEEAAALQVPKRVQAAVAAAVQYVQTRCVRHQPTGQVDQITFAMIATSSLQTSGGTAEPVHGAGGDAAAAPDAGSACASHLESYKRYLEALPVLKFNPRPPEDAEATPAGASASPIVAEAGEVTGQKGLGDGAAGVGAGESAKTLVHAPRAEAPAVAVCVLKAPKKSPLLSLDLAPEVALPQIVKQVSALRPDVLVMPTSLVPDSIQLALLATSNPHCIVLPV</sequence>
<dbReference type="KEGG" id="phet:94293014"/>
<dbReference type="AlphaFoldDB" id="A0A836LGJ9"/>
<feature type="compositionally biased region" description="Low complexity" evidence="1">
    <location>
        <begin position="69"/>
        <end position="85"/>
    </location>
</feature>
<organism evidence="2 3">
    <name type="scientific">Porcisia hertigi</name>
    <dbReference type="NCBI Taxonomy" id="2761500"/>
    <lineage>
        <taxon>Eukaryota</taxon>
        <taxon>Discoba</taxon>
        <taxon>Euglenozoa</taxon>
        <taxon>Kinetoplastea</taxon>
        <taxon>Metakinetoplastina</taxon>
        <taxon>Trypanosomatida</taxon>
        <taxon>Trypanosomatidae</taxon>
        <taxon>Leishmaniinae</taxon>
        <taxon>Porcisia</taxon>
    </lineage>
</organism>
<keyword evidence="3" id="KW-1185">Reference proteome</keyword>